<proteinExistence type="predicted"/>
<dbReference type="Proteomes" id="UP000624703">
    <property type="component" value="Unassembled WGS sequence"/>
</dbReference>
<keyword evidence="1" id="KW-1133">Transmembrane helix</keyword>
<keyword evidence="3" id="KW-1185">Reference proteome</keyword>
<reference evidence="2" key="1">
    <citation type="submission" date="2021-01" db="EMBL/GenBank/DDBJ databases">
        <title>Modified the classification status of verrucomicrobia.</title>
        <authorList>
            <person name="Feng X."/>
        </authorList>
    </citation>
    <scope>NUCLEOTIDE SEQUENCE</scope>
    <source>
        <strain evidence="2">_KCTC 22039</strain>
    </source>
</reference>
<organism evidence="2 3">
    <name type="scientific">Persicirhabdus sediminis</name>
    <dbReference type="NCBI Taxonomy" id="454144"/>
    <lineage>
        <taxon>Bacteria</taxon>
        <taxon>Pseudomonadati</taxon>
        <taxon>Verrucomicrobiota</taxon>
        <taxon>Verrucomicrobiia</taxon>
        <taxon>Verrucomicrobiales</taxon>
        <taxon>Verrucomicrobiaceae</taxon>
        <taxon>Persicirhabdus</taxon>
    </lineage>
</organism>
<feature type="transmembrane region" description="Helical" evidence="1">
    <location>
        <begin position="55"/>
        <end position="74"/>
    </location>
</feature>
<evidence type="ECO:0000313" key="3">
    <source>
        <dbReference type="Proteomes" id="UP000624703"/>
    </source>
</evidence>
<dbReference type="RefSeq" id="WP_200312860.1">
    <property type="nucleotide sequence ID" value="NZ_JAENIM010000047.1"/>
</dbReference>
<name>A0A8J7SKI3_9BACT</name>
<protein>
    <submittedName>
        <fullName evidence="2">Uncharacterized protein</fullName>
    </submittedName>
</protein>
<dbReference type="AlphaFoldDB" id="A0A8J7SKI3"/>
<keyword evidence="1" id="KW-0812">Transmembrane</keyword>
<comment type="caution">
    <text evidence="2">The sequence shown here is derived from an EMBL/GenBank/DDBJ whole genome shotgun (WGS) entry which is preliminary data.</text>
</comment>
<keyword evidence="1" id="KW-0472">Membrane</keyword>
<gene>
    <name evidence="2" type="ORF">JIN82_16945</name>
</gene>
<accession>A0A8J7SKI3</accession>
<sequence length="87" mass="10233">MSAEKHYWFKRKTYGWGWTPANWQGWVSTLTFIFAIIGYRQVFNFTGIALSQTNFLCYVAGWTIALIALCFLKGEKPKWQWGKDKDN</sequence>
<dbReference type="EMBL" id="JAENIM010000047">
    <property type="protein sequence ID" value="MBK1792855.1"/>
    <property type="molecule type" value="Genomic_DNA"/>
</dbReference>
<feature type="transmembrane region" description="Helical" evidence="1">
    <location>
        <begin position="23"/>
        <end position="43"/>
    </location>
</feature>
<evidence type="ECO:0000313" key="2">
    <source>
        <dbReference type="EMBL" id="MBK1792855.1"/>
    </source>
</evidence>
<evidence type="ECO:0000256" key="1">
    <source>
        <dbReference type="SAM" id="Phobius"/>
    </source>
</evidence>